<feature type="non-terminal residue" evidence="3">
    <location>
        <position position="1"/>
    </location>
</feature>
<evidence type="ECO:0000313" key="4">
    <source>
        <dbReference type="Proteomes" id="UP001177670"/>
    </source>
</evidence>
<dbReference type="GO" id="GO:0008083">
    <property type="term" value="F:growth factor activity"/>
    <property type="evidence" value="ECO:0007669"/>
    <property type="project" value="InterPro"/>
</dbReference>
<accession>A0AA40KPA9</accession>
<feature type="region of interest" description="Disordered" evidence="2">
    <location>
        <begin position="39"/>
        <end position="62"/>
    </location>
</feature>
<dbReference type="Gene3D" id="2.80.10.50">
    <property type="match status" value="1"/>
</dbReference>
<dbReference type="InterPro" id="IPR002209">
    <property type="entry name" value="Fibroblast_GF_fam"/>
</dbReference>
<reference evidence="3" key="1">
    <citation type="submission" date="2021-10" db="EMBL/GenBank/DDBJ databases">
        <title>Melipona bicolor Genome sequencing and assembly.</title>
        <authorList>
            <person name="Araujo N.S."/>
            <person name="Arias M.C."/>
        </authorList>
    </citation>
    <scope>NUCLEOTIDE SEQUENCE</scope>
    <source>
        <strain evidence="3">USP_2M_L1-L4_2017</strain>
        <tissue evidence="3">Whole body</tissue>
    </source>
</reference>
<name>A0AA40KPA9_9HYME</name>
<comment type="similarity">
    <text evidence="1">Belongs to the heparin-binding growth factors family.</text>
</comment>
<comment type="caution">
    <text evidence="3">The sequence shown here is derived from an EMBL/GenBank/DDBJ whole genome shotgun (WGS) entry which is preliminary data.</text>
</comment>
<protein>
    <submittedName>
        <fullName evidence="3">Uncharacterized protein</fullName>
    </submittedName>
</protein>
<evidence type="ECO:0000256" key="2">
    <source>
        <dbReference type="SAM" id="MobiDB-lite"/>
    </source>
</evidence>
<feature type="compositionally biased region" description="Basic and acidic residues" evidence="2">
    <location>
        <begin position="50"/>
        <end position="59"/>
    </location>
</feature>
<sequence>IFQRTSVSRGQLRIQGVATCLYLCMDSCGLLYGSVSKAAPPKGNASDNRASAEHSSENTKRRRANCHVTFSVPRYVIGII</sequence>
<dbReference type="Pfam" id="PF00167">
    <property type="entry name" value="FGF"/>
    <property type="match status" value="1"/>
</dbReference>
<proteinExistence type="inferred from homology"/>
<gene>
    <name evidence="3" type="ORF">K0M31_003265</name>
</gene>
<dbReference type="InterPro" id="IPR008996">
    <property type="entry name" value="IL1/FGF"/>
</dbReference>
<dbReference type="SUPFAM" id="SSF50353">
    <property type="entry name" value="Cytokine"/>
    <property type="match status" value="1"/>
</dbReference>
<dbReference type="AlphaFoldDB" id="A0AA40KPA9"/>
<organism evidence="3 4">
    <name type="scientific">Melipona bicolor</name>
    <dbReference type="NCBI Taxonomy" id="60889"/>
    <lineage>
        <taxon>Eukaryota</taxon>
        <taxon>Metazoa</taxon>
        <taxon>Ecdysozoa</taxon>
        <taxon>Arthropoda</taxon>
        <taxon>Hexapoda</taxon>
        <taxon>Insecta</taxon>
        <taxon>Pterygota</taxon>
        <taxon>Neoptera</taxon>
        <taxon>Endopterygota</taxon>
        <taxon>Hymenoptera</taxon>
        <taxon>Apocrita</taxon>
        <taxon>Aculeata</taxon>
        <taxon>Apoidea</taxon>
        <taxon>Anthophila</taxon>
        <taxon>Apidae</taxon>
        <taxon>Melipona</taxon>
    </lineage>
</organism>
<evidence type="ECO:0000313" key="3">
    <source>
        <dbReference type="EMBL" id="KAK1127779.1"/>
    </source>
</evidence>
<keyword evidence="4" id="KW-1185">Reference proteome</keyword>
<dbReference type="Proteomes" id="UP001177670">
    <property type="component" value="Unassembled WGS sequence"/>
</dbReference>
<evidence type="ECO:0000256" key="1">
    <source>
        <dbReference type="ARBA" id="ARBA00007936"/>
    </source>
</evidence>
<dbReference type="EMBL" id="JAHYIQ010000011">
    <property type="protein sequence ID" value="KAK1127779.1"/>
    <property type="molecule type" value="Genomic_DNA"/>
</dbReference>